<organism evidence="1 2">
    <name type="scientific">Flavobacterium qiangtangense</name>
    <dbReference type="NCBI Taxonomy" id="1442595"/>
    <lineage>
        <taxon>Bacteria</taxon>
        <taxon>Pseudomonadati</taxon>
        <taxon>Bacteroidota</taxon>
        <taxon>Flavobacteriia</taxon>
        <taxon>Flavobacteriales</taxon>
        <taxon>Flavobacteriaceae</taxon>
        <taxon>Flavobacterium</taxon>
    </lineage>
</organism>
<evidence type="ECO:0000313" key="2">
    <source>
        <dbReference type="Proteomes" id="UP001596287"/>
    </source>
</evidence>
<dbReference type="EMBL" id="JBHSQB010000003">
    <property type="protein sequence ID" value="MFC6095069.1"/>
    <property type="molecule type" value="Genomic_DNA"/>
</dbReference>
<accession>A0ABW1PIN6</accession>
<sequence>MAKSPYLGNYSFLNEDDLFSIVFQIPDNCNYKADEDSPGVYTISVFLNPSEKDPSNIFVTETVAIACDQDNNLEVGFLLPAEGGLGLAKKPKILVNALLG</sequence>
<name>A0ABW1PIN6_9FLAO</name>
<evidence type="ECO:0000313" key="1">
    <source>
        <dbReference type="EMBL" id="MFC6095069.1"/>
    </source>
</evidence>
<comment type="caution">
    <text evidence="1">The sequence shown here is derived from an EMBL/GenBank/DDBJ whole genome shotgun (WGS) entry which is preliminary data.</text>
</comment>
<reference evidence="2" key="1">
    <citation type="journal article" date="2019" name="Int. J. Syst. Evol. Microbiol.">
        <title>The Global Catalogue of Microorganisms (GCM) 10K type strain sequencing project: providing services to taxonomists for standard genome sequencing and annotation.</title>
        <authorList>
            <consortium name="The Broad Institute Genomics Platform"/>
            <consortium name="The Broad Institute Genome Sequencing Center for Infectious Disease"/>
            <person name="Wu L."/>
            <person name="Ma J."/>
        </authorList>
    </citation>
    <scope>NUCLEOTIDE SEQUENCE [LARGE SCALE GENOMIC DNA]</scope>
    <source>
        <strain evidence="2">CCUG 49679</strain>
    </source>
</reference>
<dbReference type="RefSeq" id="WP_379789674.1">
    <property type="nucleotide sequence ID" value="NZ_JBHSQB010000003.1"/>
</dbReference>
<dbReference type="Proteomes" id="UP001596287">
    <property type="component" value="Unassembled WGS sequence"/>
</dbReference>
<gene>
    <name evidence="1" type="ORF">ACFPVY_00290</name>
</gene>
<proteinExistence type="predicted"/>
<protein>
    <submittedName>
        <fullName evidence="1">Uncharacterized protein</fullName>
    </submittedName>
</protein>
<keyword evidence="2" id="KW-1185">Reference proteome</keyword>